<comment type="caution">
    <text evidence="2">The sequence shown here is derived from an EMBL/GenBank/DDBJ whole genome shotgun (WGS) entry which is preliminary data.</text>
</comment>
<dbReference type="EMBL" id="BAAAMJ010000015">
    <property type="protein sequence ID" value="GAA1909227.1"/>
    <property type="molecule type" value="Genomic_DNA"/>
</dbReference>
<keyword evidence="3" id="KW-1185">Reference proteome</keyword>
<name>A0ABN2P1T9_9ACTN</name>
<reference evidence="2 3" key="1">
    <citation type="journal article" date="2019" name="Int. J. Syst. Evol. Microbiol.">
        <title>The Global Catalogue of Microorganisms (GCM) 10K type strain sequencing project: providing services to taxonomists for standard genome sequencing and annotation.</title>
        <authorList>
            <consortium name="The Broad Institute Genomics Platform"/>
            <consortium name="The Broad Institute Genome Sequencing Center for Infectious Disease"/>
            <person name="Wu L."/>
            <person name="Ma J."/>
        </authorList>
    </citation>
    <scope>NUCLEOTIDE SEQUENCE [LARGE SCALE GENOMIC DNA]</scope>
    <source>
        <strain evidence="2 3">JCM 13581</strain>
    </source>
</reference>
<feature type="transmembrane region" description="Helical" evidence="1">
    <location>
        <begin position="6"/>
        <end position="25"/>
    </location>
</feature>
<accession>A0ABN2P1T9</accession>
<keyword evidence="1" id="KW-1133">Transmembrane helix</keyword>
<proteinExistence type="predicted"/>
<evidence type="ECO:0000313" key="2">
    <source>
        <dbReference type="EMBL" id="GAA1909227.1"/>
    </source>
</evidence>
<keyword evidence="1" id="KW-0812">Transmembrane</keyword>
<sequence>MRESVITAAVTIGLVGAFQILLFWLMSRERRSIVSEVLRSGHADVIVEQRGTHSRLALRSGARSEGGTP</sequence>
<evidence type="ECO:0000256" key="1">
    <source>
        <dbReference type="SAM" id="Phobius"/>
    </source>
</evidence>
<dbReference type="RefSeq" id="WP_344260349.1">
    <property type="nucleotide sequence ID" value="NZ_BAAAMJ010000015.1"/>
</dbReference>
<protein>
    <submittedName>
        <fullName evidence="2">Uncharacterized protein</fullName>
    </submittedName>
</protein>
<gene>
    <name evidence="2" type="ORF">GCM10009716_18970</name>
</gene>
<keyword evidence="1" id="KW-0472">Membrane</keyword>
<organism evidence="2 3">
    <name type="scientific">Streptomyces sodiiphilus</name>
    <dbReference type="NCBI Taxonomy" id="226217"/>
    <lineage>
        <taxon>Bacteria</taxon>
        <taxon>Bacillati</taxon>
        <taxon>Actinomycetota</taxon>
        <taxon>Actinomycetes</taxon>
        <taxon>Kitasatosporales</taxon>
        <taxon>Streptomycetaceae</taxon>
        <taxon>Streptomyces</taxon>
    </lineage>
</organism>
<evidence type="ECO:0000313" key="3">
    <source>
        <dbReference type="Proteomes" id="UP001501303"/>
    </source>
</evidence>
<dbReference type="Proteomes" id="UP001501303">
    <property type="component" value="Unassembled WGS sequence"/>
</dbReference>